<evidence type="ECO:0000259" key="1">
    <source>
        <dbReference type="Pfam" id="PF03358"/>
    </source>
</evidence>
<protein>
    <submittedName>
        <fullName evidence="2">NAD(P)H-dependent oxidoreductase</fullName>
    </submittedName>
</protein>
<dbReference type="RefSeq" id="WP_124867537.1">
    <property type="nucleotide sequence ID" value="NZ_RQZF01000001.1"/>
</dbReference>
<organism evidence="2 3">
    <name type="scientific">Schaalia canis</name>
    <dbReference type="NCBI Taxonomy" id="100469"/>
    <lineage>
        <taxon>Bacteria</taxon>
        <taxon>Bacillati</taxon>
        <taxon>Actinomycetota</taxon>
        <taxon>Actinomycetes</taxon>
        <taxon>Actinomycetales</taxon>
        <taxon>Actinomycetaceae</taxon>
        <taxon>Schaalia</taxon>
    </lineage>
</organism>
<dbReference type="PANTHER" id="PTHR30543:SF21">
    <property type="entry name" value="NAD(P)H-DEPENDENT FMN REDUCTASE LOT6"/>
    <property type="match status" value="1"/>
</dbReference>
<accession>A0A3P1SHF2</accession>
<dbReference type="GO" id="GO:0016491">
    <property type="term" value="F:oxidoreductase activity"/>
    <property type="evidence" value="ECO:0007669"/>
    <property type="project" value="InterPro"/>
</dbReference>
<dbReference type="AlphaFoldDB" id="A0A3P1SHF2"/>
<proteinExistence type="predicted"/>
<dbReference type="Proteomes" id="UP000280444">
    <property type="component" value="Unassembled WGS sequence"/>
</dbReference>
<dbReference type="OrthoDB" id="9812295at2"/>
<dbReference type="PANTHER" id="PTHR30543">
    <property type="entry name" value="CHROMATE REDUCTASE"/>
    <property type="match status" value="1"/>
</dbReference>
<dbReference type="InterPro" id="IPR005025">
    <property type="entry name" value="FMN_Rdtase-like_dom"/>
</dbReference>
<keyword evidence="3" id="KW-1185">Reference proteome</keyword>
<gene>
    <name evidence="2" type="ORF">EII11_00525</name>
</gene>
<evidence type="ECO:0000313" key="3">
    <source>
        <dbReference type="Proteomes" id="UP000280444"/>
    </source>
</evidence>
<dbReference type="Gene3D" id="3.40.50.360">
    <property type="match status" value="1"/>
</dbReference>
<reference evidence="2 3" key="1">
    <citation type="submission" date="2018-11" db="EMBL/GenBank/DDBJ databases">
        <title>Genomes From Bacteria Associated with the Canine Oral Cavity: a Test Case for Automated Genome-Based Taxonomic Assignment.</title>
        <authorList>
            <person name="Coil D.A."/>
            <person name="Jospin G."/>
            <person name="Darling A.E."/>
            <person name="Wallis C."/>
            <person name="Davis I.J."/>
            <person name="Harris S."/>
            <person name="Eisen J.A."/>
            <person name="Holcombe L.J."/>
            <person name="O'Flynn C."/>
        </authorList>
    </citation>
    <scope>NUCLEOTIDE SEQUENCE [LARGE SCALE GENOMIC DNA]</scope>
    <source>
        <strain evidence="2 3">OH770</strain>
    </source>
</reference>
<name>A0A3P1SHF2_9ACTO</name>
<dbReference type="GO" id="GO:0010181">
    <property type="term" value="F:FMN binding"/>
    <property type="evidence" value="ECO:0007669"/>
    <property type="project" value="TreeGrafter"/>
</dbReference>
<dbReference type="Pfam" id="PF03358">
    <property type="entry name" value="FMN_red"/>
    <property type="match status" value="1"/>
</dbReference>
<sequence>MIEKGTILSLPTIGFVVGSLRKNSFNRSLAEKAQELLEGRANVTYIEFDGLPFVNQDEEFPTPAVVANVREQVGAVDALWVFTPQYNAQMPAQVKNFFDWLSRPTTPNGSMQETVVRGMPVTASGASGPAATAEARAAVNDLTAFIGMNVMTDGQAGFVLPGEAWAEGSWTVSDEDAKVLGAQVDAFLAFIGK</sequence>
<comment type="caution">
    <text evidence="2">The sequence shown here is derived from an EMBL/GenBank/DDBJ whole genome shotgun (WGS) entry which is preliminary data.</text>
</comment>
<dbReference type="GO" id="GO:0005829">
    <property type="term" value="C:cytosol"/>
    <property type="evidence" value="ECO:0007669"/>
    <property type="project" value="TreeGrafter"/>
</dbReference>
<dbReference type="InterPro" id="IPR029039">
    <property type="entry name" value="Flavoprotein-like_sf"/>
</dbReference>
<dbReference type="InterPro" id="IPR050712">
    <property type="entry name" value="NAD(P)H-dep_reductase"/>
</dbReference>
<feature type="domain" description="NADPH-dependent FMN reductase-like" evidence="1">
    <location>
        <begin position="12"/>
        <end position="156"/>
    </location>
</feature>
<evidence type="ECO:0000313" key="2">
    <source>
        <dbReference type="EMBL" id="RRC96195.1"/>
    </source>
</evidence>
<dbReference type="EMBL" id="RQZF01000001">
    <property type="protein sequence ID" value="RRC96195.1"/>
    <property type="molecule type" value="Genomic_DNA"/>
</dbReference>
<dbReference type="SUPFAM" id="SSF52218">
    <property type="entry name" value="Flavoproteins"/>
    <property type="match status" value="1"/>
</dbReference>